<dbReference type="PANTHER" id="PTHR43841">
    <property type="entry name" value="3-HYDROXYACYL-THIOESTER DEHYDRATASE HTDX-RELATED"/>
    <property type="match status" value="1"/>
</dbReference>
<keyword evidence="4" id="KW-1185">Reference proteome</keyword>
<dbReference type="Pfam" id="PF01575">
    <property type="entry name" value="MaoC_dehydratas"/>
    <property type="match status" value="1"/>
</dbReference>
<gene>
    <name evidence="3" type="ORF">GCM10009836_50520</name>
</gene>
<reference evidence="3 4" key="1">
    <citation type="journal article" date="2019" name="Int. J. Syst. Evol. Microbiol.">
        <title>The Global Catalogue of Microorganisms (GCM) 10K type strain sequencing project: providing services to taxonomists for standard genome sequencing and annotation.</title>
        <authorList>
            <consortium name="The Broad Institute Genomics Platform"/>
            <consortium name="The Broad Institute Genome Sequencing Center for Infectious Disease"/>
            <person name="Wu L."/>
            <person name="Ma J."/>
        </authorList>
    </citation>
    <scope>NUCLEOTIDE SEQUENCE [LARGE SCALE GENOMIC DNA]</scope>
    <source>
        <strain evidence="3 4">JCM 16009</strain>
    </source>
</reference>
<sequence length="148" mass="15243">MSAGVGNGLSTGAGTVRVGDERTTVVVEDLKRAQIVQYAGASGDFNPVHTDEPFATGPAASPSVFAHGMLTMGMAGRALTDWFGPEAPLTYKVRFLTPVFPGSTLSVRAEVRAVEGDTATVGLTVTDQNGVTVMTGDATVRTSEGARP</sequence>
<evidence type="ECO:0000259" key="2">
    <source>
        <dbReference type="Pfam" id="PF01575"/>
    </source>
</evidence>
<dbReference type="RefSeq" id="WP_344421955.1">
    <property type="nucleotide sequence ID" value="NZ_BAAAQK010000019.1"/>
</dbReference>
<feature type="domain" description="MaoC-like" evidence="2">
    <location>
        <begin position="20"/>
        <end position="121"/>
    </location>
</feature>
<organism evidence="3 4">
    <name type="scientific">Pseudonocardia ailaonensis</name>
    <dbReference type="NCBI Taxonomy" id="367279"/>
    <lineage>
        <taxon>Bacteria</taxon>
        <taxon>Bacillati</taxon>
        <taxon>Actinomycetota</taxon>
        <taxon>Actinomycetes</taxon>
        <taxon>Pseudonocardiales</taxon>
        <taxon>Pseudonocardiaceae</taxon>
        <taxon>Pseudonocardia</taxon>
    </lineage>
</organism>
<evidence type="ECO:0000313" key="3">
    <source>
        <dbReference type="EMBL" id="GAA1864099.1"/>
    </source>
</evidence>
<dbReference type="Proteomes" id="UP001500449">
    <property type="component" value="Unassembled WGS sequence"/>
</dbReference>
<dbReference type="SUPFAM" id="SSF54637">
    <property type="entry name" value="Thioesterase/thiol ester dehydrase-isomerase"/>
    <property type="match status" value="1"/>
</dbReference>
<dbReference type="Gene3D" id="3.10.129.10">
    <property type="entry name" value="Hotdog Thioesterase"/>
    <property type="match status" value="1"/>
</dbReference>
<evidence type="ECO:0000313" key="4">
    <source>
        <dbReference type="Proteomes" id="UP001500449"/>
    </source>
</evidence>
<comment type="similarity">
    <text evidence="1">Belongs to the enoyl-CoA hydratase/isomerase family.</text>
</comment>
<dbReference type="PANTHER" id="PTHR43841:SF3">
    <property type="entry name" value="(3R)-HYDROXYACYL-ACP DEHYDRATASE SUBUNIT HADB"/>
    <property type="match status" value="1"/>
</dbReference>
<dbReference type="InterPro" id="IPR002539">
    <property type="entry name" value="MaoC-like_dom"/>
</dbReference>
<comment type="caution">
    <text evidence="3">The sequence shown here is derived from an EMBL/GenBank/DDBJ whole genome shotgun (WGS) entry which is preliminary data.</text>
</comment>
<accession>A0ABN2NGK4</accession>
<dbReference type="InterPro" id="IPR029069">
    <property type="entry name" value="HotDog_dom_sf"/>
</dbReference>
<proteinExistence type="inferred from homology"/>
<name>A0ABN2NGK4_9PSEU</name>
<evidence type="ECO:0000256" key="1">
    <source>
        <dbReference type="ARBA" id="ARBA00005254"/>
    </source>
</evidence>
<protein>
    <submittedName>
        <fullName evidence="3">MaoC family dehydratase</fullName>
    </submittedName>
</protein>
<dbReference type="EMBL" id="BAAAQK010000019">
    <property type="protein sequence ID" value="GAA1864099.1"/>
    <property type="molecule type" value="Genomic_DNA"/>
</dbReference>